<dbReference type="PANTHER" id="PTHR36698">
    <property type="entry name" value="BLL5892 PROTEIN"/>
    <property type="match status" value="1"/>
</dbReference>
<organism evidence="4 5">
    <name type="scientific">Sphingorhabdus lutea</name>
    <dbReference type="NCBI Taxonomy" id="1913578"/>
    <lineage>
        <taxon>Bacteria</taxon>
        <taxon>Pseudomonadati</taxon>
        <taxon>Pseudomonadota</taxon>
        <taxon>Alphaproteobacteria</taxon>
        <taxon>Sphingomonadales</taxon>
        <taxon>Sphingomonadaceae</taxon>
        <taxon>Sphingorhabdus</taxon>
    </lineage>
</organism>
<gene>
    <name evidence="4" type="ORF">LPB140_05295</name>
</gene>
<dbReference type="KEGG" id="sphl:LPB140_05295"/>
<dbReference type="OrthoDB" id="9808689at2"/>
<accession>A0A1L3JB04</accession>
<evidence type="ECO:0000256" key="2">
    <source>
        <dbReference type="SAM" id="Phobius"/>
    </source>
</evidence>
<feature type="coiled-coil region" evidence="1">
    <location>
        <begin position="241"/>
        <end position="304"/>
    </location>
</feature>
<feature type="domain" description="Mce/MlaD" evidence="3">
    <location>
        <begin position="38"/>
        <end position="113"/>
    </location>
</feature>
<evidence type="ECO:0000313" key="5">
    <source>
        <dbReference type="Proteomes" id="UP000242561"/>
    </source>
</evidence>
<dbReference type="EMBL" id="CP018154">
    <property type="protein sequence ID" value="APG62317.1"/>
    <property type="molecule type" value="Genomic_DNA"/>
</dbReference>
<keyword evidence="2" id="KW-0472">Membrane</keyword>
<dbReference type="STRING" id="1913578.LPB140_05295"/>
<dbReference type="PANTHER" id="PTHR36698:SF2">
    <property type="entry name" value="MCE_MLAD DOMAIN-CONTAINING PROTEIN"/>
    <property type="match status" value="1"/>
</dbReference>
<evidence type="ECO:0000256" key="1">
    <source>
        <dbReference type="SAM" id="Coils"/>
    </source>
</evidence>
<dbReference type="AlphaFoldDB" id="A0A1L3JB04"/>
<proteinExistence type="predicted"/>
<dbReference type="InterPro" id="IPR003399">
    <property type="entry name" value="Mce/MlaD"/>
</dbReference>
<sequence length="322" mass="34021">METKSNYIFVGIVTLALLLSLALFTIWLAKFNDGNQKQYDIFFKQAVTGLSKGSSVSFAGIQKGQIDEISLWDDDPEFVRVRISVDENTPILQGTVATIASVGFTGPSEIQLSGAIKGAPPITCPKKDAKLVCPAGAPIIPTKPGALGELLNSAPLLLDRLSTLTERLTNILSDKNQDSIEKILINVETLSGSLAKTGPELSAVIGESRLTLQKAGLAADQMAAVAASTGQLIDGEGKPLMAEVNKTLKQAQKSLAALEDTANAAKPAIDGVSQNTLPEVNRLMKDLRDLSASLKSVTEKLENNGAASLVGSPNLPDYKPKK</sequence>
<name>A0A1L3JB04_9SPHN</name>
<keyword evidence="2" id="KW-1133">Transmembrane helix</keyword>
<dbReference type="Proteomes" id="UP000242561">
    <property type="component" value="Chromosome"/>
</dbReference>
<protein>
    <submittedName>
        <fullName evidence="4">Mammalian cell entry protein</fullName>
    </submittedName>
</protein>
<keyword evidence="1" id="KW-0175">Coiled coil</keyword>
<feature type="transmembrane region" description="Helical" evidence="2">
    <location>
        <begin position="7"/>
        <end position="29"/>
    </location>
</feature>
<evidence type="ECO:0000313" key="4">
    <source>
        <dbReference type="EMBL" id="APG62317.1"/>
    </source>
</evidence>
<reference evidence="4 5" key="1">
    <citation type="submission" date="2016-11" db="EMBL/GenBank/DDBJ databases">
        <title>Sphingorhabdus sp. LPB0140, isolated from marine environment.</title>
        <authorList>
            <person name="Kim E."/>
            <person name="Yi H."/>
        </authorList>
    </citation>
    <scope>NUCLEOTIDE SEQUENCE [LARGE SCALE GENOMIC DNA]</scope>
    <source>
        <strain evidence="4 5">LPB0140</strain>
    </source>
</reference>
<keyword evidence="5" id="KW-1185">Reference proteome</keyword>
<dbReference type="RefSeq" id="WP_072558968.1">
    <property type="nucleotide sequence ID" value="NZ_CP018154.1"/>
</dbReference>
<dbReference type="Pfam" id="PF02470">
    <property type="entry name" value="MlaD"/>
    <property type="match status" value="1"/>
</dbReference>
<keyword evidence="2" id="KW-0812">Transmembrane</keyword>
<evidence type="ECO:0000259" key="3">
    <source>
        <dbReference type="Pfam" id="PF02470"/>
    </source>
</evidence>